<keyword evidence="2" id="KW-0614">Plasmid</keyword>
<evidence type="ECO:0000256" key="1">
    <source>
        <dbReference type="PROSITE-ProRule" id="PRU00339"/>
    </source>
</evidence>
<proteinExistence type="predicted"/>
<feature type="repeat" description="TPR" evidence="1">
    <location>
        <begin position="154"/>
        <end position="187"/>
    </location>
</feature>
<geneLocation type="plasmid" evidence="2">
    <name>pRSPA02</name>
</geneLocation>
<dbReference type="BioCyc" id="RSPH349102:G1G8M-4281-MONOMER"/>
<sequence>MADPQFSEEERRTIASIFFTIFDKLSLEEMRSLLGNRIGKSTINRDKQGLRERAAPSSASAAAYAAALGYGDTLKPDDSNFMRMVVDRAVSARRSFFDAQPLLRRFTSARHPYPAKTMARLFRAIDERRWDSVIDIIETFREGDTADKHASVAPYFEFYLGLSHRNLGDMTNALTHFRAAYEMIPEGTNEERDFLSHAAANYALALQDSAGPLPEPKVLDHLLSLAVGCMPENFPDVLVNAFVVASRMPNEYLGVTAERIASKVRTMREADEIERIRATFMEQIELRDLRDDDMFQYVIAALDEQVAKVKGA</sequence>
<dbReference type="AlphaFoldDB" id="A4X035"/>
<accession>A4X035</accession>
<name>A4X035_CERS5</name>
<protein>
    <submittedName>
        <fullName evidence="2">Uncharacterized protein</fullName>
    </submittedName>
</protein>
<organism evidence="2">
    <name type="scientific">Cereibacter sphaeroides (strain ATCC 17025 / ATH 2.4.3)</name>
    <name type="common">Rhodobacter sphaeroides</name>
    <dbReference type="NCBI Taxonomy" id="349102"/>
    <lineage>
        <taxon>Bacteria</taxon>
        <taxon>Pseudomonadati</taxon>
        <taxon>Pseudomonadota</taxon>
        <taxon>Alphaproteobacteria</taxon>
        <taxon>Rhodobacterales</taxon>
        <taxon>Paracoccaceae</taxon>
        <taxon>Cereibacter</taxon>
    </lineage>
</organism>
<dbReference type="KEGG" id="rsq:Rsph17025_4148"/>
<dbReference type="PROSITE" id="PS50005">
    <property type="entry name" value="TPR"/>
    <property type="match status" value="1"/>
</dbReference>
<keyword evidence="1" id="KW-0802">TPR repeat</keyword>
<dbReference type="EMBL" id="CP000663">
    <property type="protein sequence ID" value="ABP72999.1"/>
    <property type="molecule type" value="Genomic_DNA"/>
</dbReference>
<gene>
    <name evidence="2" type="ordered locus">Rsph17025_4148</name>
</gene>
<reference evidence="2" key="1">
    <citation type="submission" date="2007-04" db="EMBL/GenBank/DDBJ databases">
        <title>Complete sequence of plasmid pRSPA02 of Rhodobacter sphaeroides ATCC 17025.</title>
        <authorList>
            <consortium name="US DOE Joint Genome Institute"/>
            <person name="Copeland A."/>
            <person name="Lucas S."/>
            <person name="Lapidus A."/>
            <person name="Barry K."/>
            <person name="Detter J.C."/>
            <person name="Glavina del Rio T."/>
            <person name="Hammon N."/>
            <person name="Israni S."/>
            <person name="Dalin E."/>
            <person name="Tice H."/>
            <person name="Pitluck S."/>
            <person name="Chertkov O."/>
            <person name="Brettin T."/>
            <person name="Bruce D."/>
            <person name="Han C."/>
            <person name="Schmutz J."/>
            <person name="Larimer F."/>
            <person name="Land M."/>
            <person name="Hauser L."/>
            <person name="Kyrpides N."/>
            <person name="Kim E."/>
            <person name="Richardson P."/>
            <person name="Mackenzie C."/>
            <person name="Choudhary M."/>
            <person name="Donohue T.J."/>
            <person name="Kaplan S."/>
        </authorList>
    </citation>
    <scope>NUCLEOTIDE SEQUENCE [LARGE SCALE GENOMIC DNA]</scope>
    <source>
        <strain evidence="2">ATCC 17025</strain>
        <plasmid evidence="2">pRSPA02</plasmid>
    </source>
</reference>
<dbReference type="InterPro" id="IPR019734">
    <property type="entry name" value="TPR_rpt"/>
</dbReference>
<dbReference type="HOGENOM" id="CLU_891042_0_0_5"/>
<evidence type="ECO:0000313" key="2">
    <source>
        <dbReference type="EMBL" id="ABP72999.1"/>
    </source>
</evidence>